<name>A0ABU3TGY5_9BACT</name>
<proteinExistence type="predicted"/>
<evidence type="ECO:0000313" key="2">
    <source>
        <dbReference type="Proteomes" id="UP001250698"/>
    </source>
</evidence>
<accession>A0ABU3TGY5</accession>
<dbReference type="Proteomes" id="UP001250698">
    <property type="component" value="Unassembled WGS sequence"/>
</dbReference>
<reference evidence="1 2" key="1">
    <citation type="submission" date="2023-10" db="EMBL/GenBank/DDBJ databases">
        <title>Hymenobacter endophyticus sp. nov., an isolate from the leaf tissues of wheat.</title>
        <authorList>
            <person name="Dai Y."/>
        </authorList>
    </citation>
    <scope>NUCLEOTIDE SEQUENCE [LARGE SCALE GENOMIC DNA]</scope>
    <source>
        <strain evidence="1 2">ZK17L-C2</strain>
    </source>
</reference>
<gene>
    <name evidence="1" type="ORF">ROI90_09465</name>
</gene>
<comment type="caution">
    <text evidence="1">The sequence shown here is derived from an EMBL/GenBank/DDBJ whole genome shotgun (WGS) entry which is preliminary data.</text>
</comment>
<sequence>MRIRKKVQWTQPAEADRFTQLGIFVKAAEAQGWSEAEIQFVMDEVVEARDEAEVALIFQDYTQTARR</sequence>
<keyword evidence="2" id="KW-1185">Reference proteome</keyword>
<protein>
    <submittedName>
        <fullName evidence="1">Uncharacterized protein</fullName>
    </submittedName>
</protein>
<dbReference type="EMBL" id="JAWDJT010000005">
    <property type="protein sequence ID" value="MDU0370618.1"/>
    <property type="molecule type" value="Genomic_DNA"/>
</dbReference>
<evidence type="ECO:0000313" key="1">
    <source>
        <dbReference type="EMBL" id="MDU0370618.1"/>
    </source>
</evidence>
<dbReference type="RefSeq" id="WP_315998099.1">
    <property type="nucleotide sequence ID" value="NZ_JAWDJT010000005.1"/>
</dbReference>
<organism evidence="1 2">
    <name type="scientific">Hymenobacter endophyticus</name>
    <dbReference type="NCBI Taxonomy" id="3076335"/>
    <lineage>
        <taxon>Bacteria</taxon>
        <taxon>Pseudomonadati</taxon>
        <taxon>Bacteroidota</taxon>
        <taxon>Cytophagia</taxon>
        <taxon>Cytophagales</taxon>
        <taxon>Hymenobacteraceae</taxon>
        <taxon>Hymenobacter</taxon>
    </lineage>
</organism>